<keyword evidence="6" id="KW-0067">ATP-binding</keyword>
<evidence type="ECO:0000256" key="2">
    <source>
        <dbReference type="ARBA" id="ARBA00012120"/>
    </source>
</evidence>
<evidence type="ECO:0000256" key="1">
    <source>
        <dbReference type="ARBA" id="ARBA00010995"/>
    </source>
</evidence>
<keyword evidence="8" id="KW-0520">NAD</keyword>
<name>A0AAD6MFZ6_9ROSI</name>
<keyword evidence="3" id="KW-0808">Transferase</keyword>
<dbReference type="InterPro" id="IPR017437">
    <property type="entry name" value="ATP-NAD_kinase_PpnK-typ_C"/>
</dbReference>
<evidence type="ECO:0000313" key="11">
    <source>
        <dbReference type="Proteomes" id="UP001164929"/>
    </source>
</evidence>
<comment type="caution">
    <text evidence="10">The sequence shown here is derived from an EMBL/GenBank/DDBJ whole genome shotgun (WGS) entry which is preliminary data.</text>
</comment>
<evidence type="ECO:0000256" key="5">
    <source>
        <dbReference type="ARBA" id="ARBA00022777"/>
    </source>
</evidence>
<dbReference type="FunFam" id="2.60.200.30:FF:000006">
    <property type="entry name" value="probable NAD kinase 1"/>
    <property type="match status" value="1"/>
</dbReference>
<dbReference type="AlphaFoldDB" id="A0AAD6MFZ6"/>
<evidence type="ECO:0000256" key="9">
    <source>
        <dbReference type="ARBA" id="ARBA00047925"/>
    </source>
</evidence>
<dbReference type="InterPro" id="IPR002504">
    <property type="entry name" value="NADK"/>
</dbReference>
<dbReference type="FunFam" id="3.40.50.10330:FF:000018">
    <property type="entry name" value="Probable NAD kinase 1"/>
    <property type="match status" value="1"/>
</dbReference>
<evidence type="ECO:0000256" key="6">
    <source>
        <dbReference type="ARBA" id="ARBA00022840"/>
    </source>
</evidence>
<evidence type="ECO:0000256" key="7">
    <source>
        <dbReference type="ARBA" id="ARBA00022857"/>
    </source>
</evidence>
<dbReference type="Gene3D" id="3.40.50.10330">
    <property type="entry name" value="Probable inorganic polyphosphate/atp-NAD kinase, domain 1"/>
    <property type="match status" value="1"/>
</dbReference>
<keyword evidence="4" id="KW-0547">Nucleotide-binding</keyword>
<dbReference type="Gene3D" id="3.90.550.50">
    <property type="match status" value="1"/>
</dbReference>
<dbReference type="InterPro" id="IPR016064">
    <property type="entry name" value="NAD/diacylglycerol_kinase_sf"/>
</dbReference>
<organism evidence="10 11">
    <name type="scientific">Populus alba x Populus x berolinensis</name>
    <dbReference type="NCBI Taxonomy" id="444605"/>
    <lineage>
        <taxon>Eukaryota</taxon>
        <taxon>Viridiplantae</taxon>
        <taxon>Streptophyta</taxon>
        <taxon>Embryophyta</taxon>
        <taxon>Tracheophyta</taxon>
        <taxon>Spermatophyta</taxon>
        <taxon>Magnoliopsida</taxon>
        <taxon>eudicotyledons</taxon>
        <taxon>Gunneridae</taxon>
        <taxon>Pentapetalae</taxon>
        <taxon>rosids</taxon>
        <taxon>fabids</taxon>
        <taxon>Malpighiales</taxon>
        <taxon>Salicaceae</taxon>
        <taxon>Saliceae</taxon>
        <taxon>Populus</taxon>
    </lineage>
</organism>
<comment type="similarity">
    <text evidence="1">Belongs to the NAD kinase family.</text>
</comment>
<evidence type="ECO:0000256" key="3">
    <source>
        <dbReference type="ARBA" id="ARBA00022679"/>
    </source>
</evidence>
<dbReference type="Pfam" id="PF04646">
    <property type="entry name" value="DUF604"/>
    <property type="match status" value="1"/>
</dbReference>
<dbReference type="Gene3D" id="2.60.200.30">
    <property type="entry name" value="Probable inorganic polyphosphate/atp-NAD kinase, domain 2"/>
    <property type="match status" value="1"/>
</dbReference>
<dbReference type="EC" id="2.7.1.23" evidence="2"/>
<dbReference type="EMBL" id="JAQIZT010000009">
    <property type="protein sequence ID" value="KAJ6984700.1"/>
    <property type="molecule type" value="Genomic_DNA"/>
</dbReference>
<dbReference type="HAMAP" id="MF_00361">
    <property type="entry name" value="NAD_kinase"/>
    <property type="match status" value="1"/>
</dbReference>
<dbReference type="Pfam" id="PF01513">
    <property type="entry name" value="NAD_kinase"/>
    <property type="match status" value="1"/>
</dbReference>
<proteinExistence type="inferred from homology"/>
<accession>A0AAD6MFZ6</accession>
<dbReference type="Proteomes" id="UP001164929">
    <property type="component" value="Chromosome 9"/>
</dbReference>
<dbReference type="PANTHER" id="PTHR10811">
    <property type="entry name" value="FRINGE-RELATED"/>
    <property type="match status" value="1"/>
</dbReference>
<dbReference type="GO" id="GO:0005524">
    <property type="term" value="F:ATP binding"/>
    <property type="evidence" value="ECO:0007669"/>
    <property type="project" value="UniProtKB-KW"/>
</dbReference>
<dbReference type="GO" id="GO:0003951">
    <property type="term" value="F:NAD+ kinase activity"/>
    <property type="evidence" value="ECO:0007669"/>
    <property type="project" value="UniProtKB-EC"/>
</dbReference>
<keyword evidence="5" id="KW-0418">Kinase</keyword>
<dbReference type="InterPro" id="IPR006740">
    <property type="entry name" value="DUF604"/>
</dbReference>
<evidence type="ECO:0000313" key="10">
    <source>
        <dbReference type="EMBL" id="KAJ6984700.1"/>
    </source>
</evidence>
<reference evidence="10" key="1">
    <citation type="journal article" date="2023" name="Mol. Ecol. Resour.">
        <title>Chromosome-level genome assembly of a triploid poplar Populus alba 'Berolinensis'.</title>
        <authorList>
            <person name="Chen S."/>
            <person name="Yu Y."/>
            <person name="Wang X."/>
            <person name="Wang S."/>
            <person name="Zhang T."/>
            <person name="Zhou Y."/>
            <person name="He R."/>
            <person name="Meng N."/>
            <person name="Wang Y."/>
            <person name="Liu W."/>
            <person name="Liu Z."/>
            <person name="Liu J."/>
            <person name="Guo Q."/>
            <person name="Huang H."/>
            <person name="Sederoff R.R."/>
            <person name="Wang G."/>
            <person name="Qu G."/>
            <person name="Chen S."/>
        </authorList>
    </citation>
    <scope>NUCLEOTIDE SEQUENCE</scope>
    <source>
        <strain evidence="10">SC-2020</strain>
    </source>
</reference>
<dbReference type="Pfam" id="PF20143">
    <property type="entry name" value="NAD_kinase_C"/>
    <property type="match status" value="1"/>
</dbReference>
<keyword evidence="11" id="KW-1185">Reference proteome</keyword>
<comment type="catalytic activity">
    <reaction evidence="9">
        <text>NAD(+) + ATP = ADP + NADP(+) + H(+)</text>
        <dbReference type="Rhea" id="RHEA:18629"/>
        <dbReference type="ChEBI" id="CHEBI:15378"/>
        <dbReference type="ChEBI" id="CHEBI:30616"/>
        <dbReference type="ChEBI" id="CHEBI:57540"/>
        <dbReference type="ChEBI" id="CHEBI:58349"/>
        <dbReference type="ChEBI" id="CHEBI:456216"/>
        <dbReference type="EC" id="2.7.1.23"/>
    </reaction>
</comment>
<protein>
    <recommendedName>
        <fullName evidence="2">NAD(+) kinase</fullName>
        <ecNumber evidence="2">2.7.1.23</ecNumber>
    </recommendedName>
</protein>
<keyword evidence="7" id="KW-0521">NADP</keyword>
<dbReference type="InterPro" id="IPR017438">
    <property type="entry name" value="ATP-NAD_kinase_N"/>
</dbReference>
<evidence type="ECO:0000256" key="4">
    <source>
        <dbReference type="ARBA" id="ARBA00022741"/>
    </source>
</evidence>
<sequence length="1017" mass="114605">MAFRHSLNGMLKFDLLCKSIGDPTIFGICVILDRGFMKLSAFDNIFKLFLGVSGNGGKSPGECNAGIDAQRVENSTNQPMLRNETNEQSENWSTNGLCSHEILHDGETNSQAKAVPSRIMRKASFKLSWRCKGDISDQHKHDIVSFERGNITAAGRSSKQISLKWESDPQTVLIMTKPNSTSVRILCAEMVRWLKDHKKLNIYVEPRVMGELLSESSYFNFVHTWKDEKEVLSLHTKVDLVVTLGGDGTVLWAASMFKGPVPPIVPFSLGSLGFMTPFYSEHYQDCLDSVLRGPISITLRHRLQCYVIRDGAKNEYEMEEPILVLNEVTIDRGISSFLTNLECYCDNSFVTCVQGDGLILSTTSGSTAYSLAAGGSMVHPQVPGILFTPICPHSLSFRPLILPEHVTIRVQVPFNSRSPAWASFDGKDRKQLAAGDALLPDVYRLLLSNAWLGLLDRWPPEYIGPVTVMGAGDLQSRYACRLHAETTFRLQKNKKQRNSPDCNFSILDHRCFDHLQSSLLSSSKMKPSNATTLRSSALQEFRVLPLGILCKSIAISGLLLLLFYAFLSDKPENQSSDSFNLPFQLKWPTASSSSNVNNTMDSPTNISHIGFIVIGSLKSWKNRKSYIESWWRPNVTRGYVFLDKEPTEEFLPWPSTSPPFQVNEDITKLRVYPKIASPLQVRMFHSLLDMYRVGDKDLRWLVMCDDDSIIFVDNLVEVLGKYDHNKYQYIGGNSECIKSNADFSFDMGFGGAGYAVSYPFAQALSTKLEDCIERYPYLRVSDQMSQSCFADLGIALTIEKGIHQIDLRGDISGFLSYHPQSPLLTLHHLDVVDPIFPSMDKYEALRHLMKAAKVDQSRVAQQTICYQRESNWSFSVSWGYSTHIYENIIPRSILRKPLETFRPWSKSTRPPFFMFNTRWLINNPCEAPHVFFFESVEHNPENDQVLTTYVRAAQRNMPPCSASGNHSADSISKIRVLSQATRRKTAGVTECCDVVYKAETNVTDIKIRSCLKDEVIA</sequence>
<dbReference type="GO" id="GO:0019674">
    <property type="term" value="P:NAD+ metabolic process"/>
    <property type="evidence" value="ECO:0007669"/>
    <property type="project" value="InterPro"/>
</dbReference>
<dbReference type="SUPFAM" id="SSF111331">
    <property type="entry name" value="NAD kinase/diacylglycerol kinase-like"/>
    <property type="match status" value="1"/>
</dbReference>
<dbReference type="GO" id="GO:0006741">
    <property type="term" value="P:NADP+ biosynthetic process"/>
    <property type="evidence" value="ECO:0007669"/>
    <property type="project" value="InterPro"/>
</dbReference>
<evidence type="ECO:0000256" key="8">
    <source>
        <dbReference type="ARBA" id="ARBA00023027"/>
    </source>
</evidence>
<gene>
    <name evidence="10" type="ORF">NC653_022871</name>
</gene>